<feature type="transmembrane region" description="Helical" evidence="2">
    <location>
        <begin position="113"/>
        <end position="130"/>
    </location>
</feature>
<evidence type="ECO:0000256" key="2">
    <source>
        <dbReference type="SAM" id="Phobius"/>
    </source>
</evidence>
<evidence type="ECO:0000313" key="4">
    <source>
        <dbReference type="Proteomes" id="UP000034032"/>
    </source>
</evidence>
<proteinExistence type="predicted"/>
<keyword evidence="2" id="KW-0812">Transmembrane</keyword>
<name>A0A0G1KG50_9BACT</name>
<feature type="compositionally biased region" description="Basic and acidic residues" evidence="1">
    <location>
        <begin position="1"/>
        <end position="13"/>
    </location>
</feature>
<keyword evidence="2" id="KW-1133">Transmembrane helix</keyword>
<feature type="transmembrane region" description="Helical" evidence="2">
    <location>
        <begin position="136"/>
        <end position="152"/>
    </location>
</feature>
<dbReference type="Proteomes" id="UP000034032">
    <property type="component" value="Unassembled WGS sequence"/>
</dbReference>
<evidence type="ECO:0000313" key="3">
    <source>
        <dbReference type="EMBL" id="KKT82495.1"/>
    </source>
</evidence>
<keyword evidence="2" id="KW-0472">Membrane</keyword>
<protein>
    <recommendedName>
        <fullName evidence="5">DUF5673 domain-containing protein</fullName>
    </recommendedName>
</protein>
<evidence type="ECO:0000256" key="1">
    <source>
        <dbReference type="SAM" id="MobiDB-lite"/>
    </source>
</evidence>
<dbReference type="EMBL" id="LCJR01000005">
    <property type="protein sequence ID" value="KKT82495.1"/>
    <property type="molecule type" value="Genomic_DNA"/>
</dbReference>
<organism evidence="3 4">
    <name type="scientific">Candidatus Yanofskybacteria bacterium GW2011_GWA2_44_9</name>
    <dbReference type="NCBI Taxonomy" id="1619025"/>
    <lineage>
        <taxon>Bacteria</taxon>
        <taxon>Candidatus Yanofskyibacteriota</taxon>
    </lineage>
</organism>
<gene>
    <name evidence="3" type="ORF">UW79_C0005G0020</name>
</gene>
<evidence type="ECO:0008006" key="5">
    <source>
        <dbReference type="Google" id="ProtNLM"/>
    </source>
</evidence>
<accession>A0A0G1KG50</accession>
<comment type="caution">
    <text evidence="3">The sequence shown here is derived from an EMBL/GenBank/DDBJ whole genome shotgun (WGS) entry which is preliminary data.</text>
</comment>
<feature type="region of interest" description="Disordered" evidence="1">
    <location>
        <begin position="1"/>
        <end position="23"/>
    </location>
</feature>
<dbReference type="AlphaFoldDB" id="A0A0G1KG50"/>
<sequence>MPYGKPYREFESHPHRRGLANSDSPFKYRHMAHLIDLRKKPKEAVKKIETVRKIGYPPLRRDSKRLSRPVISSESGVRVSNSVLRAVDNEHRLARPVISWEAPSFYYNPQKKYLSMIIMGLVAAGGGLWIFQKDSLSAIFLMMTSLMFILYANKKPTVSQIIVNDTGVSVADTHYPYRDLKSFWIDYNPGGNKELSLESKKWYLPYVKVSIAQKDPIEIRSLMLSFIPEKQHEASIADLIARKIGL</sequence>
<reference evidence="3 4" key="1">
    <citation type="journal article" date="2015" name="Nature">
        <title>rRNA introns, odd ribosomes, and small enigmatic genomes across a large radiation of phyla.</title>
        <authorList>
            <person name="Brown C.T."/>
            <person name="Hug L.A."/>
            <person name="Thomas B.C."/>
            <person name="Sharon I."/>
            <person name="Castelle C.J."/>
            <person name="Singh A."/>
            <person name="Wilkins M.J."/>
            <person name="Williams K.H."/>
            <person name="Banfield J.F."/>
        </authorList>
    </citation>
    <scope>NUCLEOTIDE SEQUENCE [LARGE SCALE GENOMIC DNA]</scope>
</reference>